<reference evidence="7" key="1">
    <citation type="submission" date="2025-08" db="UniProtKB">
        <authorList>
            <consortium name="RefSeq"/>
        </authorList>
    </citation>
    <scope>IDENTIFICATION</scope>
    <source>
        <tissue evidence="7">Total insect</tissue>
    </source>
</reference>
<evidence type="ECO:0000313" key="7">
    <source>
        <dbReference type="RefSeq" id="XP_034237899.1"/>
    </source>
</evidence>
<evidence type="ECO:0000256" key="5">
    <source>
        <dbReference type="SAM" id="SignalP"/>
    </source>
</evidence>
<dbReference type="AlphaFoldDB" id="A0A6P8ZKY2"/>
<keyword evidence="5" id="KW-0732">Signal</keyword>
<accession>A0A6P8ZKY2</accession>
<keyword evidence="3" id="KW-0326">Glycosidase</keyword>
<evidence type="ECO:0000313" key="6">
    <source>
        <dbReference type="Proteomes" id="UP000515158"/>
    </source>
</evidence>
<dbReference type="PANTHER" id="PTHR10353:SF36">
    <property type="entry name" value="LP05116P"/>
    <property type="match status" value="1"/>
</dbReference>
<dbReference type="Pfam" id="PF00232">
    <property type="entry name" value="Glyco_hydro_1"/>
    <property type="match status" value="1"/>
</dbReference>
<dbReference type="RefSeq" id="XP_034237899.1">
    <property type="nucleotide sequence ID" value="XM_034382008.1"/>
</dbReference>
<gene>
    <name evidence="7" type="primary">LOC117643254</name>
</gene>
<evidence type="ECO:0000256" key="4">
    <source>
        <dbReference type="RuleBase" id="RU003690"/>
    </source>
</evidence>
<evidence type="ECO:0000256" key="1">
    <source>
        <dbReference type="ARBA" id="ARBA00010838"/>
    </source>
</evidence>
<dbReference type="SUPFAM" id="SSF51445">
    <property type="entry name" value="(Trans)glycosidases"/>
    <property type="match status" value="1"/>
</dbReference>
<evidence type="ECO:0000256" key="3">
    <source>
        <dbReference type="ARBA" id="ARBA00023295"/>
    </source>
</evidence>
<feature type="chain" id="PRO_5028096098" evidence="5">
    <location>
        <begin position="27"/>
        <end position="523"/>
    </location>
</feature>
<dbReference type="PRINTS" id="PR00131">
    <property type="entry name" value="GLHYDRLASE1"/>
</dbReference>
<dbReference type="GO" id="GO:0005975">
    <property type="term" value="P:carbohydrate metabolic process"/>
    <property type="evidence" value="ECO:0007669"/>
    <property type="project" value="InterPro"/>
</dbReference>
<dbReference type="InterPro" id="IPR001360">
    <property type="entry name" value="Glyco_hydro_1"/>
</dbReference>
<name>A0A6P8ZKY2_THRPL</name>
<keyword evidence="6" id="KW-1185">Reference proteome</keyword>
<dbReference type="GO" id="GO:0008422">
    <property type="term" value="F:beta-glucosidase activity"/>
    <property type="evidence" value="ECO:0007669"/>
    <property type="project" value="TreeGrafter"/>
</dbReference>
<dbReference type="Proteomes" id="UP000515158">
    <property type="component" value="Unplaced"/>
</dbReference>
<dbReference type="Gene3D" id="3.20.20.80">
    <property type="entry name" value="Glycosidases"/>
    <property type="match status" value="1"/>
</dbReference>
<sequence length="523" mass="57893">MARATQPLPWLAVLAALGVALCGGAAVDDPFAVPEGLLIGAGVSAIQTEGAWDEDGKGESAVDHLLHSGKLAAFGLNDSHPHDVAADSYHRYKEDVQAAASLGLKLYRFSISWSRVLPDAVTRNEKGVQYYHDLIDEILKHGMTPLVTLYHFDHPWILEEEFKGWQSEKMVNYFKDFARLAFTEYASKAKLWITVNEPNNWCTYFPNLFLLAGMYTAADMDQYACMRHLILGHAEAYHIFKDAGHEGQVGFSALLYTARPNSTRIEDVYAADAFNQVNTGVLLHPVVYGDYPEVVKELAGSLMQPFSEAEKERIRGTSDFLACNVYFGMVASYTTDGNSPASQIPLIGPFLSVMPFVNPAVVGTDFLHMNTMFSLVKPDAIRSAVLWAWSQYKLPLVISENGFGDIYGLGKKDRIRGVYHSAYLRSLVSTMKEFGIKVIGYCTWSLIDSFEWTAGYSRPFGLFHVDYEGGSLDRSPKDSSQFWIELAKTGSVPLWEEDLASSGARSAASATLLLLLALLAFCF</sequence>
<dbReference type="InterPro" id="IPR017853">
    <property type="entry name" value="GH"/>
</dbReference>
<organism evidence="7">
    <name type="scientific">Thrips palmi</name>
    <name type="common">Melon thrips</name>
    <dbReference type="NCBI Taxonomy" id="161013"/>
    <lineage>
        <taxon>Eukaryota</taxon>
        <taxon>Metazoa</taxon>
        <taxon>Ecdysozoa</taxon>
        <taxon>Arthropoda</taxon>
        <taxon>Hexapoda</taxon>
        <taxon>Insecta</taxon>
        <taxon>Pterygota</taxon>
        <taxon>Neoptera</taxon>
        <taxon>Paraneoptera</taxon>
        <taxon>Thysanoptera</taxon>
        <taxon>Terebrantia</taxon>
        <taxon>Thripoidea</taxon>
        <taxon>Thripidae</taxon>
        <taxon>Thrips</taxon>
    </lineage>
</organism>
<feature type="signal peptide" evidence="5">
    <location>
        <begin position="1"/>
        <end position="26"/>
    </location>
</feature>
<dbReference type="KEGG" id="tpal:117643254"/>
<dbReference type="InParanoid" id="A0A6P8ZKY2"/>
<dbReference type="OrthoDB" id="65569at2759"/>
<comment type="similarity">
    <text evidence="1 4">Belongs to the glycosyl hydrolase 1 family.</text>
</comment>
<dbReference type="GeneID" id="117643254"/>
<protein>
    <submittedName>
        <fullName evidence="7">Myrosinase 1-like</fullName>
    </submittedName>
</protein>
<dbReference type="PANTHER" id="PTHR10353">
    <property type="entry name" value="GLYCOSYL HYDROLASE"/>
    <property type="match status" value="1"/>
</dbReference>
<proteinExistence type="inferred from homology"/>
<evidence type="ECO:0000256" key="2">
    <source>
        <dbReference type="ARBA" id="ARBA00022801"/>
    </source>
</evidence>
<keyword evidence="2" id="KW-0378">Hydrolase</keyword>